<dbReference type="SUPFAM" id="SSF46689">
    <property type="entry name" value="Homeodomain-like"/>
    <property type="match status" value="1"/>
</dbReference>
<evidence type="ECO:0000256" key="2">
    <source>
        <dbReference type="ARBA" id="ARBA00023125"/>
    </source>
</evidence>
<protein>
    <submittedName>
        <fullName evidence="6">Helix-turn-helix transcriptional regulator</fullName>
    </submittedName>
</protein>
<dbReference type="AlphaFoldDB" id="A0A6G3SXV6"/>
<dbReference type="Gene3D" id="2.60.120.10">
    <property type="entry name" value="Jelly Rolls"/>
    <property type="match status" value="1"/>
</dbReference>
<comment type="caution">
    <text evidence="6">The sequence shown here is derived from an EMBL/GenBank/DDBJ whole genome shotgun (WGS) entry which is preliminary data.</text>
</comment>
<dbReference type="RefSeq" id="WP_164259439.1">
    <property type="nucleotide sequence ID" value="NZ_JAAGLK010000292.1"/>
</dbReference>
<dbReference type="Pfam" id="PF12833">
    <property type="entry name" value="HTH_18"/>
    <property type="match status" value="1"/>
</dbReference>
<dbReference type="EMBL" id="JAAGMK010000787">
    <property type="protein sequence ID" value="NEB87824.1"/>
    <property type="molecule type" value="Genomic_DNA"/>
</dbReference>
<dbReference type="InterPro" id="IPR018062">
    <property type="entry name" value="HTH_AraC-typ_CS"/>
</dbReference>
<dbReference type="PROSITE" id="PS01124">
    <property type="entry name" value="HTH_ARAC_FAMILY_2"/>
    <property type="match status" value="1"/>
</dbReference>
<dbReference type="SMART" id="SM00342">
    <property type="entry name" value="HTH_ARAC"/>
    <property type="match status" value="1"/>
</dbReference>
<sequence length="265" mass="28802">MAEAAPRTVTTTGREPGTDPGAPVPEALVDDDFIAAGGHPTHVHDFHQFLYVPLGRIVVTALGRDHELSPSVALWIPAGVPHSARFDPDSLVVAETFEPDRHRLPYTEITSVNVSDAQRQLLLSRMRSSEVTEEDPAVFAVLCSGHRDVLPLPRPTGRAAATVAGELMRNPGDPRTASEWAEGLYTSSTSLRRAFRAETGLAFSEWRTRLRLNHSLHLLAAGHMVSTVAARVGFVSTNGYILAFRRYFGETPGAYVKRSASRTAA</sequence>
<evidence type="ECO:0000256" key="3">
    <source>
        <dbReference type="ARBA" id="ARBA00023163"/>
    </source>
</evidence>
<dbReference type="Gene3D" id="1.10.10.60">
    <property type="entry name" value="Homeodomain-like"/>
    <property type="match status" value="1"/>
</dbReference>
<dbReference type="GO" id="GO:0003700">
    <property type="term" value="F:DNA-binding transcription factor activity"/>
    <property type="evidence" value="ECO:0007669"/>
    <property type="project" value="InterPro"/>
</dbReference>
<gene>
    <name evidence="6" type="ORF">G3I43_27190</name>
</gene>
<dbReference type="PANTHER" id="PTHR11019">
    <property type="entry name" value="HTH-TYPE TRANSCRIPTIONAL REGULATOR NIMR"/>
    <property type="match status" value="1"/>
</dbReference>
<keyword evidence="2" id="KW-0238">DNA-binding</keyword>
<name>A0A6G3SXV6_STRAQ</name>
<dbReference type="PANTHER" id="PTHR11019:SF199">
    <property type="entry name" value="HTH-TYPE TRANSCRIPTIONAL REGULATOR NIMR"/>
    <property type="match status" value="1"/>
</dbReference>
<keyword evidence="1" id="KW-0805">Transcription regulation</keyword>
<accession>A0A6G3SXV6</accession>
<dbReference type="InterPro" id="IPR011051">
    <property type="entry name" value="RmlC_Cupin_sf"/>
</dbReference>
<dbReference type="SUPFAM" id="SSF51182">
    <property type="entry name" value="RmlC-like cupins"/>
    <property type="match status" value="1"/>
</dbReference>
<dbReference type="InterPro" id="IPR018060">
    <property type="entry name" value="HTH_AraC"/>
</dbReference>
<keyword evidence="3" id="KW-0804">Transcription</keyword>
<proteinExistence type="predicted"/>
<dbReference type="InterPro" id="IPR014710">
    <property type="entry name" value="RmlC-like_jellyroll"/>
</dbReference>
<feature type="domain" description="HTH araC/xylS-type" evidence="5">
    <location>
        <begin position="157"/>
        <end position="258"/>
    </location>
</feature>
<evidence type="ECO:0000256" key="4">
    <source>
        <dbReference type="SAM" id="MobiDB-lite"/>
    </source>
</evidence>
<evidence type="ECO:0000256" key="1">
    <source>
        <dbReference type="ARBA" id="ARBA00023015"/>
    </source>
</evidence>
<organism evidence="6">
    <name type="scientific">Streptomyces anulatus</name>
    <name type="common">Streptomyces chrysomallus</name>
    <dbReference type="NCBI Taxonomy" id="1892"/>
    <lineage>
        <taxon>Bacteria</taxon>
        <taxon>Bacillati</taxon>
        <taxon>Actinomycetota</taxon>
        <taxon>Actinomycetes</taxon>
        <taxon>Kitasatosporales</taxon>
        <taxon>Streptomycetaceae</taxon>
        <taxon>Streptomyces</taxon>
    </lineage>
</organism>
<dbReference type="PROSITE" id="PS00041">
    <property type="entry name" value="HTH_ARAC_FAMILY_1"/>
    <property type="match status" value="1"/>
</dbReference>
<dbReference type="InterPro" id="IPR009057">
    <property type="entry name" value="Homeodomain-like_sf"/>
</dbReference>
<dbReference type="Pfam" id="PF07883">
    <property type="entry name" value="Cupin_2"/>
    <property type="match status" value="1"/>
</dbReference>
<feature type="region of interest" description="Disordered" evidence="4">
    <location>
        <begin position="1"/>
        <end position="23"/>
    </location>
</feature>
<evidence type="ECO:0000259" key="5">
    <source>
        <dbReference type="PROSITE" id="PS01124"/>
    </source>
</evidence>
<evidence type="ECO:0000313" key="6">
    <source>
        <dbReference type="EMBL" id="NEB87824.1"/>
    </source>
</evidence>
<dbReference type="InterPro" id="IPR013096">
    <property type="entry name" value="Cupin_2"/>
</dbReference>
<reference evidence="6" key="1">
    <citation type="submission" date="2020-01" db="EMBL/GenBank/DDBJ databases">
        <title>Insect and environment-associated Actinomycetes.</title>
        <authorList>
            <person name="Currrie C."/>
            <person name="Chevrette M."/>
            <person name="Carlson C."/>
            <person name="Stubbendieck R."/>
            <person name="Wendt-Pienkowski E."/>
        </authorList>
    </citation>
    <scope>NUCLEOTIDE SEQUENCE</scope>
    <source>
        <strain evidence="6">SID505</strain>
    </source>
</reference>
<dbReference type="GO" id="GO:0043565">
    <property type="term" value="F:sequence-specific DNA binding"/>
    <property type="evidence" value="ECO:0007669"/>
    <property type="project" value="InterPro"/>
</dbReference>